<dbReference type="EMBL" id="FAOZ01000010">
    <property type="protein sequence ID" value="CUU57093.1"/>
    <property type="molecule type" value="Genomic_DNA"/>
</dbReference>
<gene>
    <name evidence="8" type="ORF">Ga0074812_110108</name>
</gene>
<organism evidence="8 9">
    <name type="scientific">Parafrankia irregularis</name>
    <dbReference type="NCBI Taxonomy" id="795642"/>
    <lineage>
        <taxon>Bacteria</taxon>
        <taxon>Bacillati</taxon>
        <taxon>Actinomycetota</taxon>
        <taxon>Actinomycetes</taxon>
        <taxon>Frankiales</taxon>
        <taxon>Frankiaceae</taxon>
        <taxon>Parafrankia</taxon>
    </lineage>
</organism>
<evidence type="ECO:0000256" key="3">
    <source>
        <dbReference type="ARBA" id="ARBA00022723"/>
    </source>
</evidence>
<evidence type="ECO:0000256" key="2">
    <source>
        <dbReference type="ARBA" id="ARBA00005896"/>
    </source>
</evidence>
<evidence type="ECO:0000313" key="9">
    <source>
        <dbReference type="Proteomes" id="UP000198802"/>
    </source>
</evidence>
<dbReference type="InterPro" id="IPR051178">
    <property type="entry name" value="TfdA_dioxygenase"/>
</dbReference>
<dbReference type="GO" id="GO:0051213">
    <property type="term" value="F:dioxygenase activity"/>
    <property type="evidence" value="ECO:0007669"/>
    <property type="project" value="UniProtKB-KW"/>
</dbReference>
<evidence type="ECO:0000259" key="7">
    <source>
        <dbReference type="Pfam" id="PF02668"/>
    </source>
</evidence>
<evidence type="ECO:0000256" key="6">
    <source>
        <dbReference type="ARBA" id="ARBA00023004"/>
    </source>
</evidence>
<comment type="cofactor">
    <cofactor evidence="1">
        <name>Fe(2+)</name>
        <dbReference type="ChEBI" id="CHEBI:29033"/>
    </cofactor>
</comment>
<dbReference type="AlphaFoldDB" id="A0A0S4QN45"/>
<name>A0A0S4QN45_9ACTN</name>
<accession>A0A0S4QN45</accession>
<evidence type="ECO:0000256" key="4">
    <source>
        <dbReference type="ARBA" id="ARBA00022964"/>
    </source>
</evidence>
<comment type="similarity">
    <text evidence="2">Belongs to the TfdA dioxygenase family.</text>
</comment>
<keyword evidence="9" id="KW-1185">Reference proteome</keyword>
<dbReference type="Proteomes" id="UP000198802">
    <property type="component" value="Unassembled WGS sequence"/>
</dbReference>
<dbReference type="InterPro" id="IPR042098">
    <property type="entry name" value="TauD-like_sf"/>
</dbReference>
<evidence type="ECO:0000313" key="8">
    <source>
        <dbReference type="EMBL" id="CUU57093.1"/>
    </source>
</evidence>
<feature type="domain" description="TauD/TfdA-like" evidence="7">
    <location>
        <begin position="8"/>
        <end position="273"/>
    </location>
</feature>
<proteinExistence type="inferred from homology"/>
<dbReference type="RefSeq" id="WP_091278104.1">
    <property type="nucleotide sequence ID" value="NZ_FAOZ01000010.1"/>
</dbReference>
<evidence type="ECO:0000256" key="5">
    <source>
        <dbReference type="ARBA" id="ARBA00023002"/>
    </source>
</evidence>
<dbReference type="GO" id="GO:0046872">
    <property type="term" value="F:metal ion binding"/>
    <property type="evidence" value="ECO:0007669"/>
    <property type="project" value="UniProtKB-KW"/>
</dbReference>
<dbReference type="PANTHER" id="PTHR43779:SF2">
    <property type="entry name" value="ALPHA-KETOGLUTARATE-DEPENDENT XANTHINE DIOXYGENASE XAN1"/>
    <property type="match status" value="1"/>
</dbReference>
<keyword evidence="5" id="KW-0560">Oxidoreductase</keyword>
<evidence type="ECO:0000256" key="1">
    <source>
        <dbReference type="ARBA" id="ARBA00001954"/>
    </source>
</evidence>
<dbReference type="Pfam" id="PF02668">
    <property type="entry name" value="TauD"/>
    <property type="match status" value="1"/>
</dbReference>
<dbReference type="PANTHER" id="PTHR43779">
    <property type="entry name" value="DIOXYGENASE RV0097-RELATED"/>
    <property type="match status" value="1"/>
</dbReference>
<keyword evidence="3" id="KW-0479">Metal-binding</keyword>
<keyword evidence="6" id="KW-0408">Iron</keyword>
<reference evidence="9" key="1">
    <citation type="submission" date="2015-11" db="EMBL/GenBank/DDBJ databases">
        <authorList>
            <person name="Varghese N."/>
        </authorList>
    </citation>
    <scope>NUCLEOTIDE SEQUENCE [LARGE SCALE GENOMIC DNA]</scope>
    <source>
        <strain evidence="9">DSM 45899</strain>
    </source>
</reference>
<dbReference type="SUPFAM" id="SSF51197">
    <property type="entry name" value="Clavaminate synthase-like"/>
    <property type="match status" value="1"/>
</dbReference>
<sequence length="281" mass="30759">MTPTIICEPLAATVGAEVSGVDAEQLGRDDKVAGAVLAALEQYGVLVFRGLDLDPESQVAFSRRLGEIDYEPGHHPVPGIYRVTLDASKNSSADYLKATFEWHMDGCTPLHGEPPQKATVLSAKAVAATGGETEFASTYAAHDALGGEEKEAFAALRVVHAMEASQRRVTPDPTPEQLARWRARPTSVHPLVWRRRTGRRSLVIGVQAGHVVDMDLAEGRRLLQDLLDRATAPERVYRHRWSVGDTVIWDNTGVVHRAAPYDPGSPREMLRTTVFGDEPIR</sequence>
<dbReference type="InterPro" id="IPR003819">
    <property type="entry name" value="TauD/TfdA-like"/>
</dbReference>
<dbReference type="Gene3D" id="3.60.130.10">
    <property type="entry name" value="Clavaminate synthase-like"/>
    <property type="match status" value="1"/>
</dbReference>
<keyword evidence="4 8" id="KW-0223">Dioxygenase</keyword>
<protein>
    <submittedName>
        <fullName evidence="8">Taurine dioxygenase, alpha-ketoglutarate-dependent</fullName>
    </submittedName>
</protein>